<feature type="transmembrane region" description="Helical" evidence="1">
    <location>
        <begin position="12"/>
        <end position="31"/>
    </location>
</feature>
<evidence type="ECO:0000259" key="3">
    <source>
        <dbReference type="Pfam" id="PF21537"/>
    </source>
</evidence>
<proteinExistence type="predicted"/>
<sequence>MNSSRLKIIAPQFIDIIALIGWGSLLFKYWITGQLNLLIHPNYFFLVLITSIALFVLGIVKLWTLLKQGQKKINLDSNDNRSHITILPQHFGSGLLVITALLGLFIAPQPLSSQIALQRGISESLPLTRVQTQSFGTTVKPEEKSLIEWVRTLNAYPEPDAYTGQPVKVTGFVVQLPQLPDNYLLISRFILTCCAVDAYPVGLPVKLSGSRGQYPNDTWLEITGEMATESLPVEVGKSTTRRQLVIKAKSVKSIPTPMDPYGY</sequence>
<feature type="domain" description="DUF1980" evidence="2">
    <location>
        <begin position="15"/>
        <end position="121"/>
    </location>
</feature>
<dbReference type="PANTHER" id="PTHR40047:SF1">
    <property type="entry name" value="UPF0703 PROTEIN YCGQ"/>
    <property type="match status" value="1"/>
</dbReference>
<evidence type="ECO:0000313" key="5">
    <source>
        <dbReference type="Proteomes" id="UP000030321"/>
    </source>
</evidence>
<dbReference type="Pfam" id="PF21537">
    <property type="entry name" value="DUF1980_C"/>
    <property type="match status" value="1"/>
</dbReference>
<evidence type="ECO:0000259" key="2">
    <source>
        <dbReference type="Pfam" id="PF09323"/>
    </source>
</evidence>
<feature type="transmembrane region" description="Helical" evidence="1">
    <location>
        <begin position="43"/>
        <end position="66"/>
    </location>
</feature>
<dbReference type="InterPro" id="IPR015402">
    <property type="entry name" value="DUF1980"/>
</dbReference>
<dbReference type="Pfam" id="PF09323">
    <property type="entry name" value="DUF1980"/>
    <property type="match status" value="1"/>
</dbReference>
<dbReference type="InterPro" id="IPR052955">
    <property type="entry name" value="UPF0703_membrane_permease"/>
</dbReference>
<keyword evidence="1" id="KW-0812">Transmembrane</keyword>
<accession>A0A0A1VUX9</accession>
<dbReference type="RefSeq" id="WP_045359297.1">
    <property type="nucleotide sequence ID" value="NZ_BBPA01000039.1"/>
</dbReference>
<dbReference type="Proteomes" id="UP000030321">
    <property type="component" value="Unassembled WGS sequence"/>
</dbReference>
<dbReference type="InterPro" id="IPR048447">
    <property type="entry name" value="DUF1980_C"/>
</dbReference>
<organism evidence="4 5">
    <name type="scientific">Microcystis aeruginosa NIES-44</name>
    <dbReference type="NCBI Taxonomy" id="449439"/>
    <lineage>
        <taxon>Bacteria</taxon>
        <taxon>Bacillati</taxon>
        <taxon>Cyanobacteriota</taxon>
        <taxon>Cyanophyceae</taxon>
        <taxon>Oscillatoriophycideae</taxon>
        <taxon>Chroococcales</taxon>
        <taxon>Microcystaceae</taxon>
        <taxon>Microcystis</taxon>
    </lineage>
</organism>
<protein>
    <submittedName>
        <fullName evidence="4">Membrane protein</fullName>
    </submittedName>
</protein>
<keyword evidence="1" id="KW-0472">Membrane</keyword>
<evidence type="ECO:0000256" key="1">
    <source>
        <dbReference type="SAM" id="Phobius"/>
    </source>
</evidence>
<dbReference type="PANTHER" id="PTHR40047">
    <property type="entry name" value="UPF0703 PROTEIN YCGQ"/>
    <property type="match status" value="1"/>
</dbReference>
<comment type="caution">
    <text evidence="4">The sequence shown here is derived from an EMBL/GenBank/DDBJ whole genome shotgun (WGS) entry which is preliminary data.</text>
</comment>
<dbReference type="NCBIfam" id="TIGR03943">
    <property type="entry name" value="TIGR03943 family putative permease subunit"/>
    <property type="match status" value="1"/>
</dbReference>
<keyword evidence="1" id="KW-1133">Transmembrane helix</keyword>
<dbReference type="AlphaFoldDB" id="A0A0A1VUX9"/>
<reference evidence="5" key="1">
    <citation type="journal article" date="2015" name="Genome">
        <title>Whole Genome Sequence of the Non-Microcystin-Producing Microcystis aeruginosa Strain NIES-44.</title>
        <authorList>
            <person name="Okano K."/>
            <person name="Miyata N."/>
            <person name="Ozaki Y."/>
        </authorList>
    </citation>
    <scope>NUCLEOTIDE SEQUENCE [LARGE SCALE GENOMIC DNA]</scope>
    <source>
        <strain evidence="5">NIES-44</strain>
    </source>
</reference>
<feature type="domain" description="DUF1980" evidence="3">
    <location>
        <begin position="143"/>
        <end position="263"/>
    </location>
</feature>
<evidence type="ECO:0000313" key="4">
    <source>
        <dbReference type="EMBL" id="GAL93510.1"/>
    </source>
</evidence>
<dbReference type="InterPro" id="IPR048493">
    <property type="entry name" value="DUF1980_N"/>
</dbReference>
<gene>
    <name evidence="4" type="ORF">N44_02197</name>
</gene>
<dbReference type="EMBL" id="BBPA01000039">
    <property type="protein sequence ID" value="GAL93510.1"/>
    <property type="molecule type" value="Genomic_DNA"/>
</dbReference>
<feature type="transmembrane region" description="Helical" evidence="1">
    <location>
        <begin position="87"/>
        <end position="107"/>
    </location>
</feature>
<name>A0A0A1VUX9_MICAE</name>